<evidence type="ECO:0000256" key="8">
    <source>
        <dbReference type="ARBA" id="ARBA00023239"/>
    </source>
</evidence>
<comment type="pathway">
    <text evidence="2">Amino-acid biosynthesis; L-tryptophan biosynthesis; L-tryptophan from chorismate: step 4/5.</text>
</comment>
<evidence type="ECO:0000256" key="1">
    <source>
        <dbReference type="ARBA" id="ARBA00001633"/>
    </source>
</evidence>
<dbReference type="CDD" id="cd00331">
    <property type="entry name" value="IGPS"/>
    <property type="match status" value="1"/>
</dbReference>
<dbReference type="InterPro" id="IPR045186">
    <property type="entry name" value="Indole-3-glycerol_P_synth"/>
</dbReference>
<feature type="domain" description="Indole-3-glycerol phosphate synthase" evidence="9">
    <location>
        <begin position="34"/>
        <end position="264"/>
    </location>
</feature>
<dbReference type="EMBL" id="UINC01007209">
    <property type="protein sequence ID" value="SVA32042.1"/>
    <property type="molecule type" value="Genomic_DNA"/>
</dbReference>
<dbReference type="GO" id="GO:0000162">
    <property type="term" value="P:L-tryptophan biosynthetic process"/>
    <property type="evidence" value="ECO:0007669"/>
    <property type="project" value="UniProtKB-UniPathway"/>
</dbReference>
<evidence type="ECO:0000256" key="3">
    <source>
        <dbReference type="ARBA" id="ARBA00012362"/>
    </source>
</evidence>
<name>A0A381UV52_9ZZZZ</name>
<dbReference type="PANTHER" id="PTHR22854:SF2">
    <property type="entry name" value="INDOLE-3-GLYCEROL-PHOSPHATE SYNTHASE"/>
    <property type="match status" value="1"/>
</dbReference>
<sequence>MTQSFLTSMAKESQQRFQDASNSLTERDLLSFCEDMDVLESINLPRDDFHIIAEIKKQSPSTGNLALENFDLQKQAMSYIEGGSSLLSVLTEPSKFLGELEDLELVASLESNIPVMRKDFLVHPYQISEARYYGAAGVLVIVAILDERELQAMIQRALDHGMFVLLETFTKQELHLATNMLNRFADKASQLLIGVNCRDLNTLQVDFSNFTKLAADLPNTAMCVAESGVYDLNDLQRIIEMGFGSVLIGSALMQSDNPRTTLNEMKEFARKTMAARQ</sequence>
<dbReference type="Gene3D" id="3.20.20.70">
    <property type="entry name" value="Aldolase class I"/>
    <property type="match status" value="1"/>
</dbReference>
<dbReference type="GO" id="GO:0004640">
    <property type="term" value="F:phosphoribosylanthranilate isomerase activity"/>
    <property type="evidence" value="ECO:0007669"/>
    <property type="project" value="TreeGrafter"/>
</dbReference>
<evidence type="ECO:0000313" key="10">
    <source>
        <dbReference type="EMBL" id="SVA32042.1"/>
    </source>
</evidence>
<evidence type="ECO:0000256" key="7">
    <source>
        <dbReference type="ARBA" id="ARBA00023141"/>
    </source>
</evidence>
<evidence type="ECO:0000256" key="4">
    <source>
        <dbReference type="ARBA" id="ARBA00022605"/>
    </source>
</evidence>
<gene>
    <name evidence="10" type="ORF">METZ01_LOCUS84896</name>
</gene>
<comment type="catalytic activity">
    <reaction evidence="1">
        <text>1-(2-carboxyphenylamino)-1-deoxy-D-ribulose 5-phosphate + H(+) = (1S,2R)-1-C-(indol-3-yl)glycerol 3-phosphate + CO2 + H2O</text>
        <dbReference type="Rhea" id="RHEA:23476"/>
        <dbReference type="ChEBI" id="CHEBI:15377"/>
        <dbReference type="ChEBI" id="CHEBI:15378"/>
        <dbReference type="ChEBI" id="CHEBI:16526"/>
        <dbReference type="ChEBI" id="CHEBI:58613"/>
        <dbReference type="ChEBI" id="CHEBI:58866"/>
        <dbReference type="EC" id="4.1.1.48"/>
    </reaction>
</comment>
<evidence type="ECO:0000256" key="6">
    <source>
        <dbReference type="ARBA" id="ARBA00022822"/>
    </source>
</evidence>
<dbReference type="PANTHER" id="PTHR22854">
    <property type="entry name" value="TRYPTOPHAN BIOSYNTHESIS PROTEIN"/>
    <property type="match status" value="1"/>
</dbReference>
<dbReference type="InterPro" id="IPR011060">
    <property type="entry name" value="RibuloseP-bd_barrel"/>
</dbReference>
<keyword evidence="7" id="KW-0057">Aromatic amino acid biosynthesis</keyword>
<protein>
    <recommendedName>
        <fullName evidence="3">indole-3-glycerol-phosphate synthase</fullName>
        <ecNumber evidence="3">4.1.1.48</ecNumber>
    </recommendedName>
</protein>
<keyword evidence="5" id="KW-0210">Decarboxylase</keyword>
<proteinExistence type="predicted"/>
<dbReference type="GO" id="GO:0004425">
    <property type="term" value="F:indole-3-glycerol-phosphate synthase activity"/>
    <property type="evidence" value="ECO:0007669"/>
    <property type="project" value="UniProtKB-EC"/>
</dbReference>
<dbReference type="AlphaFoldDB" id="A0A381UV52"/>
<keyword evidence="6" id="KW-0822">Tryptophan biosynthesis</keyword>
<dbReference type="EC" id="4.1.1.48" evidence="3"/>
<dbReference type="InterPro" id="IPR013785">
    <property type="entry name" value="Aldolase_TIM"/>
</dbReference>
<keyword evidence="4" id="KW-0028">Amino-acid biosynthesis</keyword>
<evidence type="ECO:0000259" key="9">
    <source>
        <dbReference type="Pfam" id="PF00218"/>
    </source>
</evidence>
<dbReference type="InterPro" id="IPR013798">
    <property type="entry name" value="Indole-3-glycerol_P_synth_dom"/>
</dbReference>
<dbReference type="Pfam" id="PF00218">
    <property type="entry name" value="IGPS"/>
    <property type="match status" value="1"/>
</dbReference>
<keyword evidence="8" id="KW-0456">Lyase</keyword>
<organism evidence="10">
    <name type="scientific">marine metagenome</name>
    <dbReference type="NCBI Taxonomy" id="408172"/>
    <lineage>
        <taxon>unclassified sequences</taxon>
        <taxon>metagenomes</taxon>
        <taxon>ecological metagenomes</taxon>
    </lineage>
</organism>
<evidence type="ECO:0000256" key="2">
    <source>
        <dbReference type="ARBA" id="ARBA00004696"/>
    </source>
</evidence>
<reference evidence="10" key="1">
    <citation type="submission" date="2018-05" db="EMBL/GenBank/DDBJ databases">
        <authorList>
            <person name="Lanie J.A."/>
            <person name="Ng W.-L."/>
            <person name="Kazmierczak K.M."/>
            <person name="Andrzejewski T.M."/>
            <person name="Davidsen T.M."/>
            <person name="Wayne K.J."/>
            <person name="Tettelin H."/>
            <person name="Glass J.I."/>
            <person name="Rusch D."/>
            <person name="Podicherti R."/>
            <person name="Tsui H.-C.T."/>
            <person name="Winkler M.E."/>
        </authorList>
    </citation>
    <scope>NUCLEOTIDE SEQUENCE</scope>
</reference>
<dbReference type="UniPathway" id="UPA00035">
    <property type="reaction ID" value="UER00043"/>
</dbReference>
<evidence type="ECO:0000256" key="5">
    <source>
        <dbReference type="ARBA" id="ARBA00022793"/>
    </source>
</evidence>
<accession>A0A381UV52</accession>
<dbReference type="SUPFAM" id="SSF51366">
    <property type="entry name" value="Ribulose-phoshate binding barrel"/>
    <property type="match status" value="1"/>
</dbReference>